<gene>
    <name evidence="1" type="ORF">CP523_11490</name>
    <name evidence="2" type="ORF">NH397_03850</name>
</gene>
<evidence type="ECO:0000313" key="1">
    <source>
        <dbReference type="EMBL" id="AYE34986.1"/>
    </source>
</evidence>
<dbReference type="Proteomes" id="UP000280586">
    <property type="component" value="Chromosome"/>
</dbReference>
<evidence type="ECO:0008006" key="5">
    <source>
        <dbReference type="Google" id="ProtNLM"/>
    </source>
</evidence>
<reference evidence="2" key="2">
    <citation type="submission" date="2022-06" db="EMBL/GenBank/DDBJ databases">
        <authorList>
            <person name="Holder M.E."/>
            <person name="Ajami N.J."/>
            <person name="Petrosino J.F."/>
        </authorList>
    </citation>
    <scope>NUCLEOTIDE SEQUENCE</scope>
    <source>
        <strain evidence="2">RMA 8861</strain>
    </source>
</reference>
<dbReference type="GeneID" id="303561305"/>
<dbReference type="EMBL" id="CP099799">
    <property type="protein sequence ID" value="USS01583.1"/>
    <property type="molecule type" value="Genomic_DNA"/>
</dbReference>
<sequence>MNNKNDIRVDGVGKVFGGDYSDIDISGMGTIIDNVKSSSIVVNGIGKSKGDIKTNNFVINGMFDIEGNAEINDLFEINGTFTFKGKVKGGNININGKAIVKEDMNFDNAIVNGVLKVKGICQCEKICVDGKVNIEGLLSGDKIELNIITSNKIREIGGEEVIVRKGINRKIRVLFISKEIIGKLICESIEADKILLEQTKCNIVRGHDITINSGCDIERVEYTGELKINGDSNIKETIKI</sequence>
<dbReference type="Proteomes" id="UP001055437">
    <property type="component" value="Chromosome"/>
</dbReference>
<dbReference type="AlphaFoldDB" id="A0A9N7JNC4"/>
<organism evidence="1 3">
    <name type="scientific">Clostridium septicum</name>
    <dbReference type="NCBI Taxonomy" id="1504"/>
    <lineage>
        <taxon>Bacteria</taxon>
        <taxon>Bacillati</taxon>
        <taxon>Bacillota</taxon>
        <taxon>Clostridia</taxon>
        <taxon>Eubacteriales</taxon>
        <taxon>Clostridiaceae</taxon>
        <taxon>Clostridium</taxon>
    </lineage>
</organism>
<dbReference type="EMBL" id="CP023671">
    <property type="protein sequence ID" value="AYE34986.1"/>
    <property type="molecule type" value="Genomic_DNA"/>
</dbReference>
<name>A0A9N7JNC4_CLOSE</name>
<accession>A0A9N7JNC4</accession>
<protein>
    <recommendedName>
        <fullName evidence="5">Polymer-forming cytoskeletal protein</fullName>
    </recommendedName>
</protein>
<evidence type="ECO:0000313" key="2">
    <source>
        <dbReference type="EMBL" id="USS01583.1"/>
    </source>
</evidence>
<dbReference type="KEGG" id="csep:CP523_11490"/>
<reference evidence="1 3" key="1">
    <citation type="submission" date="2017-09" db="EMBL/GenBank/DDBJ databases">
        <authorList>
            <person name="Thomas P."/>
            <person name="Seyboldt C."/>
        </authorList>
    </citation>
    <scope>NUCLEOTIDE SEQUENCE [LARGE SCALE GENOMIC DNA]</scope>
    <source>
        <strain evidence="1 3">DSM 7534</strain>
    </source>
</reference>
<evidence type="ECO:0000313" key="3">
    <source>
        <dbReference type="Proteomes" id="UP000280586"/>
    </source>
</evidence>
<keyword evidence="4" id="KW-1185">Reference proteome</keyword>
<proteinExistence type="predicted"/>
<evidence type="ECO:0000313" key="4">
    <source>
        <dbReference type="Proteomes" id="UP001055437"/>
    </source>
</evidence>
<dbReference type="RefSeq" id="WP_120140870.1">
    <property type="nucleotide sequence ID" value="NZ_CP023671.1"/>
</dbReference>